<feature type="region of interest" description="Disordered" evidence="1">
    <location>
        <begin position="355"/>
        <end position="379"/>
    </location>
</feature>
<feature type="compositionally biased region" description="Polar residues" evidence="1">
    <location>
        <begin position="361"/>
        <end position="379"/>
    </location>
</feature>
<dbReference type="Proteomes" id="UP000719412">
    <property type="component" value="Unassembled WGS sequence"/>
</dbReference>
<reference evidence="2" key="2">
    <citation type="submission" date="2021-08" db="EMBL/GenBank/DDBJ databases">
        <authorList>
            <person name="Eriksson T."/>
        </authorList>
    </citation>
    <scope>NUCLEOTIDE SEQUENCE</scope>
    <source>
        <strain evidence="2">Stoneville</strain>
        <tissue evidence="2">Whole head</tissue>
    </source>
</reference>
<keyword evidence="3" id="KW-1185">Reference proteome</keyword>
<reference evidence="2" key="1">
    <citation type="journal article" date="2020" name="J Insects Food Feed">
        <title>The yellow mealworm (Tenebrio molitor) genome: a resource for the emerging insects as food and feed industry.</title>
        <authorList>
            <person name="Eriksson T."/>
            <person name="Andere A."/>
            <person name="Kelstrup H."/>
            <person name="Emery V."/>
            <person name="Picard C."/>
        </authorList>
    </citation>
    <scope>NUCLEOTIDE SEQUENCE</scope>
    <source>
        <strain evidence="2">Stoneville</strain>
        <tissue evidence="2">Whole head</tissue>
    </source>
</reference>
<gene>
    <name evidence="2" type="ORF">GEV33_011190</name>
</gene>
<comment type="caution">
    <text evidence="2">The sequence shown here is derived from an EMBL/GenBank/DDBJ whole genome shotgun (WGS) entry which is preliminary data.</text>
</comment>
<sequence length="644" mass="72128">MDGIGIAQGVPSLEDTKPENSPTHTHERFPRDAERAVLCDTTRTGELRCADSKPHKLPSYARPKHFDYRFTVVPPGQTVTGTSRTDREPSHASASVGRFAVRSSFLNCPRAHDVLPSTVEFLPTLLILAFAEKPSCILMIHDKSVMSGCVPHGERRGTTKRPRNRLVPGEYRRFGDFSYGPSGTNEETPNNLQLLQTHNSPFQRQYRRFGTRIWRIFYVASKTKISLKLSTGEYYHNCKSSERLWSQTKEHKREDGSSSGRGTVEYHPDIAFSAFFRRSSRLIRLRNLNLEHSSENECRNQGCCLYACVRRTASTPPGPGCDPVPTIHLDDCTHVRRVHINLGGIMAKRIPHDVSAETKQTRVGSETSRCPNGVSTEEPSRSTWLTAANISVGSVISLRGSGTLWISDDGHLFCSTGVTWWLGEFKDAARTNVMVRPTIFIDDQVVLQKNMRVLVRESTFLRSSRRQIFSNVSGESERLQAAPVRRLRKYVTPYHTYARHRPRPVRRRSGVVGTVFLLFSAASVAGPKSVPRPRETNQNIITSRNCVLIWQFARGSTAGNAAERAAAVAAGVSARTRVDTPDVCFGRRQIGGDFSEIIRWRVGDALHVTSHQKRAGRPISADGWVAVAARGREKIIPKRERHEL</sequence>
<accession>A0A8J6H4D9</accession>
<protein>
    <submittedName>
        <fullName evidence="2">Uncharacterized protein</fullName>
    </submittedName>
</protein>
<dbReference type="AlphaFoldDB" id="A0A8J6H4D9"/>
<evidence type="ECO:0000256" key="1">
    <source>
        <dbReference type="SAM" id="MobiDB-lite"/>
    </source>
</evidence>
<evidence type="ECO:0000313" key="3">
    <source>
        <dbReference type="Proteomes" id="UP000719412"/>
    </source>
</evidence>
<feature type="compositionally biased region" description="Basic and acidic residues" evidence="1">
    <location>
        <begin position="14"/>
        <end position="33"/>
    </location>
</feature>
<feature type="region of interest" description="Disordered" evidence="1">
    <location>
        <begin position="1"/>
        <end position="33"/>
    </location>
</feature>
<proteinExistence type="predicted"/>
<dbReference type="EMBL" id="JABDTM020026696">
    <property type="protein sequence ID" value="KAH0811600.1"/>
    <property type="molecule type" value="Genomic_DNA"/>
</dbReference>
<evidence type="ECO:0000313" key="2">
    <source>
        <dbReference type="EMBL" id="KAH0811600.1"/>
    </source>
</evidence>
<name>A0A8J6H4D9_TENMO</name>
<organism evidence="2 3">
    <name type="scientific">Tenebrio molitor</name>
    <name type="common">Yellow mealworm beetle</name>
    <dbReference type="NCBI Taxonomy" id="7067"/>
    <lineage>
        <taxon>Eukaryota</taxon>
        <taxon>Metazoa</taxon>
        <taxon>Ecdysozoa</taxon>
        <taxon>Arthropoda</taxon>
        <taxon>Hexapoda</taxon>
        <taxon>Insecta</taxon>
        <taxon>Pterygota</taxon>
        <taxon>Neoptera</taxon>
        <taxon>Endopterygota</taxon>
        <taxon>Coleoptera</taxon>
        <taxon>Polyphaga</taxon>
        <taxon>Cucujiformia</taxon>
        <taxon>Tenebrionidae</taxon>
        <taxon>Tenebrio</taxon>
    </lineage>
</organism>